<sequence length="256" mass="29621">MAPTKGKPAAAAAPKAVAPAVPESILKKRKREEAWAAKRAADRAEAQKKHNENQKEVFKRAQQYVKEYTARERELIRMRREAKAAGGFYVEPEAKLAFVIRIKGINKIHPKMKKILQLLRLRQLYNGVFIRINKATVNMLRLVEPYIAWGYPNLKSVRELIYKRGHGKVNGQRIPLTSNDIVEKVLGEKHNIICVEDLIHEIYNVGPSFKQANNFLWPFKLQCPRKGISHKRRHFVQNGQFGNREDLINDLIRRMN</sequence>
<dbReference type="GO" id="GO:0022625">
    <property type="term" value="C:cytosolic large ribosomal subunit"/>
    <property type="evidence" value="ECO:0007669"/>
    <property type="project" value="TreeGrafter"/>
</dbReference>
<feature type="domain" description="Large ribosomal subunit protein uL30 N-terminal eukaryotes" evidence="6">
    <location>
        <begin position="21"/>
        <end position="92"/>
    </location>
</feature>
<dbReference type="EMBL" id="CAJHUC010000702">
    <property type="protein sequence ID" value="CAD7697710.1"/>
    <property type="molecule type" value="Genomic_DNA"/>
</dbReference>
<dbReference type="GO" id="GO:0003723">
    <property type="term" value="F:RNA binding"/>
    <property type="evidence" value="ECO:0007669"/>
    <property type="project" value="InterPro"/>
</dbReference>
<evidence type="ECO:0000259" key="6">
    <source>
        <dbReference type="Pfam" id="PF08079"/>
    </source>
</evidence>
<comment type="similarity">
    <text evidence="1">Belongs to the universal ribosomal protein uL30 family.</text>
</comment>
<dbReference type="Gene3D" id="1.10.15.30">
    <property type="match status" value="1"/>
</dbReference>
<dbReference type="InterPro" id="IPR035808">
    <property type="entry name" value="Ribosomal_uL30_euk_arc"/>
</dbReference>
<keyword evidence="2" id="KW-0689">Ribosomal protein</keyword>
<feature type="compositionally biased region" description="Basic and acidic residues" evidence="4">
    <location>
        <begin position="31"/>
        <end position="54"/>
    </location>
</feature>
<dbReference type="GO" id="GO:0003735">
    <property type="term" value="F:structural constituent of ribosome"/>
    <property type="evidence" value="ECO:0007669"/>
    <property type="project" value="TreeGrafter"/>
</dbReference>
<dbReference type="Pfam" id="PF08079">
    <property type="entry name" value="Ribosomal_L30_N"/>
    <property type="match status" value="1"/>
</dbReference>
<dbReference type="FunFam" id="3.30.1390.20:FF:000003">
    <property type="entry name" value="60S ribosomal protein L7"/>
    <property type="match status" value="1"/>
</dbReference>
<dbReference type="OrthoDB" id="28644at2759"/>
<dbReference type="PROSITE" id="PS00634">
    <property type="entry name" value="RIBOSOMAL_L30"/>
    <property type="match status" value="1"/>
</dbReference>
<evidence type="ECO:0000313" key="7">
    <source>
        <dbReference type="EMBL" id="CAD7697710.1"/>
    </source>
</evidence>
<feature type="region of interest" description="Disordered" evidence="4">
    <location>
        <begin position="1"/>
        <end position="54"/>
    </location>
</feature>
<evidence type="ECO:0000256" key="3">
    <source>
        <dbReference type="ARBA" id="ARBA00023274"/>
    </source>
</evidence>
<dbReference type="InterPro" id="IPR036919">
    <property type="entry name" value="Ribo_uL30_ferredoxin-like_sf"/>
</dbReference>
<dbReference type="InterPro" id="IPR005998">
    <property type="entry name" value="Ribosomal_uL30_euk"/>
</dbReference>
<keyword evidence="8" id="KW-1185">Reference proteome</keyword>
<evidence type="ECO:0000256" key="4">
    <source>
        <dbReference type="SAM" id="MobiDB-lite"/>
    </source>
</evidence>
<keyword evidence="3" id="KW-0687">Ribonucleoprotein</keyword>
<dbReference type="Proteomes" id="UP000708148">
    <property type="component" value="Unassembled WGS sequence"/>
</dbReference>
<dbReference type="InterPro" id="IPR016082">
    <property type="entry name" value="Ribosomal_uL30_ferredoxin-like"/>
</dbReference>
<dbReference type="PANTHER" id="PTHR11524">
    <property type="entry name" value="60S RIBOSOMAL PROTEIN L7"/>
    <property type="match status" value="1"/>
</dbReference>
<dbReference type="SUPFAM" id="SSF55129">
    <property type="entry name" value="Ribosomal protein L30p/L7e"/>
    <property type="match status" value="1"/>
</dbReference>
<dbReference type="InterPro" id="IPR012988">
    <property type="entry name" value="Ribosomal_uL30_N_euk"/>
</dbReference>
<evidence type="ECO:0000256" key="1">
    <source>
        <dbReference type="ARBA" id="ARBA00007594"/>
    </source>
</evidence>
<name>A0A8S1IS82_9CHLO</name>
<evidence type="ECO:0000259" key="5">
    <source>
        <dbReference type="Pfam" id="PF00327"/>
    </source>
</evidence>
<dbReference type="AlphaFoldDB" id="A0A8S1IS82"/>
<evidence type="ECO:0000256" key="2">
    <source>
        <dbReference type="ARBA" id="ARBA00022980"/>
    </source>
</evidence>
<dbReference type="InterPro" id="IPR018038">
    <property type="entry name" value="Ribosomal_uL30_CS"/>
</dbReference>
<organism evidence="7 8">
    <name type="scientific">Ostreobium quekettii</name>
    <dbReference type="NCBI Taxonomy" id="121088"/>
    <lineage>
        <taxon>Eukaryota</taxon>
        <taxon>Viridiplantae</taxon>
        <taxon>Chlorophyta</taxon>
        <taxon>core chlorophytes</taxon>
        <taxon>Ulvophyceae</taxon>
        <taxon>TCBD clade</taxon>
        <taxon>Bryopsidales</taxon>
        <taxon>Ostreobineae</taxon>
        <taxon>Ostreobiaceae</taxon>
        <taxon>Ostreobium</taxon>
    </lineage>
</organism>
<dbReference type="CDD" id="cd01657">
    <property type="entry name" value="Ribosomal_L7_archeal_euk"/>
    <property type="match status" value="1"/>
</dbReference>
<feature type="domain" description="Large ribosomal subunit protein uL30-like ferredoxin-like fold" evidence="5">
    <location>
        <begin position="97"/>
        <end position="147"/>
    </location>
</feature>
<gene>
    <name evidence="7" type="ORF">OSTQU699_LOCUS3071</name>
</gene>
<accession>A0A8S1IS82</accession>
<feature type="compositionally biased region" description="Low complexity" evidence="4">
    <location>
        <begin position="7"/>
        <end position="22"/>
    </location>
</feature>
<proteinExistence type="inferred from homology"/>
<evidence type="ECO:0008006" key="9">
    <source>
        <dbReference type="Google" id="ProtNLM"/>
    </source>
</evidence>
<dbReference type="Pfam" id="PF00327">
    <property type="entry name" value="Ribosomal_L30"/>
    <property type="match status" value="1"/>
</dbReference>
<reference evidence="7" key="1">
    <citation type="submission" date="2020-12" db="EMBL/GenBank/DDBJ databases">
        <authorList>
            <person name="Iha C."/>
        </authorList>
    </citation>
    <scope>NUCLEOTIDE SEQUENCE</scope>
</reference>
<dbReference type="NCBIfam" id="TIGR01310">
    <property type="entry name" value="uL30_euk"/>
    <property type="match status" value="1"/>
</dbReference>
<dbReference type="InterPro" id="IPR039699">
    <property type="entry name" value="Ribosomal_uL30"/>
</dbReference>
<evidence type="ECO:0000313" key="8">
    <source>
        <dbReference type="Proteomes" id="UP000708148"/>
    </source>
</evidence>
<dbReference type="FunFam" id="1.10.15.30:FF:000001">
    <property type="entry name" value="60S ribosomal protein L7"/>
    <property type="match status" value="1"/>
</dbReference>
<dbReference type="GO" id="GO:0000463">
    <property type="term" value="P:maturation of LSU-rRNA from tricistronic rRNA transcript (SSU-rRNA, 5.8S rRNA, LSU-rRNA)"/>
    <property type="evidence" value="ECO:0007669"/>
    <property type="project" value="TreeGrafter"/>
</dbReference>
<protein>
    <recommendedName>
        <fullName evidence="9">60S ribosomal protein L7</fullName>
    </recommendedName>
</protein>
<comment type="caution">
    <text evidence="7">The sequence shown here is derived from an EMBL/GenBank/DDBJ whole genome shotgun (WGS) entry which is preliminary data.</text>
</comment>
<dbReference type="PANTHER" id="PTHR11524:SF16">
    <property type="entry name" value="LARGE RIBOSOMAL SUBUNIT PROTEIN UL30"/>
    <property type="match status" value="1"/>
</dbReference>
<dbReference type="Gene3D" id="3.30.1390.20">
    <property type="entry name" value="Ribosomal protein L30, ferredoxin-like fold domain"/>
    <property type="match status" value="1"/>
</dbReference>
<dbReference type="FunFam" id="3.30.1390.20:FF:000002">
    <property type="entry name" value="60S ribosomal protein L7"/>
    <property type="match status" value="1"/>
</dbReference>